<keyword evidence="3" id="KW-1185">Reference proteome</keyword>
<dbReference type="AlphaFoldDB" id="A0A1G7N840"/>
<dbReference type="OrthoDB" id="709892at2"/>
<dbReference type="RefSeq" id="WP_091157267.1">
    <property type="nucleotide sequence ID" value="NZ_FNAI01000025.1"/>
</dbReference>
<dbReference type="EMBL" id="FNAI01000025">
    <property type="protein sequence ID" value="SDF70106.1"/>
    <property type="molecule type" value="Genomic_DNA"/>
</dbReference>
<dbReference type="Proteomes" id="UP000199072">
    <property type="component" value="Unassembled WGS sequence"/>
</dbReference>
<proteinExistence type="predicted"/>
<organism evidence="2 3">
    <name type="scientific">Mucilaginibacter pineti</name>
    <dbReference type="NCBI Taxonomy" id="1391627"/>
    <lineage>
        <taxon>Bacteria</taxon>
        <taxon>Pseudomonadati</taxon>
        <taxon>Bacteroidota</taxon>
        <taxon>Sphingobacteriia</taxon>
        <taxon>Sphingobacteriales</taxon>
        <taxon>Sphingobacteriaceae</taxon>
        <taxon>Mucilaginibacter</taxon>
    </lineage>
</organism>
<evidence type="ECO:0000313" key="2">
    <source>
        <dbReference type="EMBL" id="SDF70106.1"/>
    </source>
</evidence>
<dbReference type="STRING" id="1391627.SAMN05216464_12520"/>
<evidence type="ECO:0000256" key="1">
    <source>
        <dbReference type="SAM" id="MobiDB-lite"/>
    </source>
</evidence>
<name>A0A1G7N840_9SPHI</name>
<accession>A0A1G7N840</accession>
<protein>
    <submittedName>
        <fullName evidence="2">Uncharacterized protein</fullName>
    </submittedName>
</protein>
<reference evidence="2 3" key="1">
    <citation type="submission" date="2016-10" db="EMBL/GenBank/DDBJ databases">
        <authorList>
            <person name="de Groot N.N."/>
        </authorList>
    </citation>
    <scope>NUCLEOTIDE SEQUENCE [LARGE SCALE GENOMIC DNA]</scope>
    <source>
        <strain evidence="2 3">47C3B</strain>
    </source>
</reference>
<evidence type="ECO:0000313" key="3">
    <source>
        <dbReference type="Proteomes" id="UP000199072"/>
    </source>
</evidence>
<sequence>MNEIKSLADQLRSKIAQSAGNVAAPNDPVPKVMPSKKTGKVKAASKSPPDIPDILQAIRDFDSTAHKNVLHVRFDSQTAQLLARFKMATGTEITKLIAFSVHHLFEQHPELKSIIKQFIQDLEL</sequence>
<feature type="region of interest" description="Disordered" evidence="1">
    <location>
        <begin position="18"/>
        <end position="48"/>
    </location>
</feature>
<gene>
    <name evidence="2" type="ORF">SAMN05216464_12520</name>
</gene>